<name>A0AA38KDD4_9AGAR</name>
<evidence type="ECO:0000313" key="4">
    <source>
        <dbReference type="Proteomes" id="UP001163798"/>
    </source>
</evidence>
<reference evidence="3" key="1">
    <citation type="submission" date="2022-08" db="EMBL/GenBank/DDBJ databases">
        <authorList>
            <consortium name="DOE Joint Genome Institute"/>
            <person name="Min B."/>
            <person name="Riley R."/>
            <person name="Sierra-Patev S."/>
            <person name="Naranjo-Ortiz M."/>
            <person name="Looney B."/>
            <person name="Konkel Z."/>
            <person name="Slot J.C."/>
            <person name="Sakamoto Y."/>
            <person name="Steenwyk J.L."/>
            <person name="Rokas A."/>
            <person name="Carro J."/>
            <person name="Camarero S."/>
            <person name="Ferreira P."/>
            <person name="Molpeceres G."/>
            <person name="Ruiz-Duenas F.J."/>
            <person name="Serrano A."/>
            <person name="Henrissat B."/>
            <person name="Drula E."/>
            <person name="Hughes K.W."/>
            <person name="Mata J.L."/>
            <person name="Ishikawa N.K."/>
            <person name="Vargas-Isla R."/>
            <person name="Ushijima S."/>
            <person name="Smith C.A."/>
            <person name="Ahrendt S."/>
            <person name="Andreopoulos W."/>
            <person name="He G."/>
            <person name="Labutti K."/>
            <person name="Lipzen A."/>
            <person name="Ng V."/>
            <person name="Sandor L."/>
            <person name="Barry K."/>
            <person name="Martinez A.T."/>
            <person name="Xiao Y."/>
            <person name="Gibbons J.G."/>
            <person name="Terashima K."/>
            <person name="Hibbett D.S."/>
            <person name="Grigoriev I.V."/>
        </authorList>
    </citation>
    <scope>NUCLEOTIDE SEQUENCE</scope>
    <source>
        <strain evidence="3">TFB10291</strain>
    </source>
</reference>
<keyword evidence="3" id="KW-0378">Hydrolase</keyword>
<dbReference type="EMBL" id="MU793691">
    <property type="protein sequence ID" value="KAJ3780596.1"/>
    <property type="molecule type" value="Genomic_DNA"/>
</dbReference>
<sequence>MTRSARNLAGRLCVVVLLGVQALSQTITVSIGSSSVLGSNGNAADIESFLGITYGVAARFKRSSPVSYLAPAEAIINATTFGVACPQTVTAGNPENYGGEMNPVRSKANAELLVAYGYGENCLTLDIYRPPGTLSNASLPVMVWISGGAFLQGSTSVYPGTGIVARSMELGLPVITVIVNYRLAIWGFPGGQEAADNNALNLGLYDQRDAFTWVQNYISYFGGDPTKVTAFGSSAGAISIGHHLFTSDSNLFRAAIMGSGTASTLAVRKPNDPAVQAVYDGVVNLVGCSTASDTFACLSAVDEDTLFNAVNTYDPDSLFQIRPWAPIVDGELIPDDPFTLISEGNFATKPFITGDVVDEGTRFVVPQAINTTDDFLNVVAIVDSPTLTPSTFTENQTLISELEALYPATPAAGSPFGTGNVTFFGAQFKRAAALIGDLHFHSQRRAFLAATAKKNVPSWSYQLAQLTSTDPSVAWEGVAHETDVPFVFNAYPSTDGDLYTVASYISGYWVAFANNLDPNVAGQPTWNEYGSSKQSLQIEAGATEMIADNFRQAGTDFLTTARAQIFNA</sequence>
<organism evidence="3 4">
    <name type="scientific">Lentinula aff. detonsa</name>
    <dbReference type="NCBI Taxonomy" id="2804958"/>
    <lineage>
        <taxon>Eukaryota</taxon>
        <taxon>Fungi</taxon>
        <taxon>Dikarya</taxon>
        <taxon>Basidiomycota</taxon>
        <taxon>Agaricomycotina</taxon>
        <taxon>Agaricomycetes</taxon>
        <taxon>Agaricomycetidae</taxon>
        <taxon>Agaricales</taxon>
        <taxon>Marasmiineae</taxon>
        <taxon>Omphalotaceae</taxon>
        <taxon>Lentinula</taxon>
    </lineage>
</organism>
<dbReference type="PANTHER" id="PTHR11559">
    <property type="entry name" value="CARBOXYLESTERASE"/>
    <property type="match status" value="1"/>
</dbReference>
<dbReference type="Gene3D" id="3.40.50.1820">
    <property type="entry name" value="alpha/beta hydrolase"/>
    <property type="match status" value="1"/>
</dbReference>
<dbReference type="GO" id="GO:0016787">
    <property type="term" value="F:hydrolase activity"/>
    <property type="evidence" value="ECO:0007669"/>
    <property type="project" value="UniProtKB-KW"/>
</dbReference>
<gene>
    <name evidence="3" type="ORF">GGU10DRAFT_139331</name>
</gene>
<comment type="caution">
    <text evidence="3">The sequence shown here is derived from an EMBL/GenBank/DDBJ whole genome shotgun (WGS) entry which is preliminary data.</text>
</comment>
<dbReference type="InterPro" id="IPR002018">
    <property type="entry name" value="CarbesteraseB"/>
</dbReference>
<dbReference type="AlphaFoldDB" id="A0AA38KDD4"/>
<evidence type="ECO:0000313" key="3">
    <source>
        <dbReference type="EMBL" id="KAJ3780596.1"/>
    </source>
</evidence>
<dbReference type="SUPFAM" id="SSF53474">
    <property type="entry name" value="alpha/beta-Hydrolases"/>
    <property type="match status" value="1"/>
</dbReference>
<keyword evidence="4" id="KW-1185">Reference proteome</keyword>
<proteinExistence type="predicted"/>
<evidence type="ECO:0000256" key="1">
    <source>
        <dbReference type="SAM" id="SignalP"/>
    </source>
</evidence>
<dbReference type="Pfam" id="PF00135">
    <property type="entry name" value="COesterase"/>
    <property type="match status" value="1"/>
</dbReference>
<feature type="signal peptide" evidence="1">
    <location>
        <begin position="1"/>
        <end position="24"/>
    </location>
</feature>
<evidence type="ECO:0000259" key="2">
    <source>
        <dbReference type="Pfam" id="PF00135"/>
    </source>
</evidence>
<keyword evidence="1" id="KW-0732">Signal</keyword>
<feature type="domain" description="Carboxylesterase type B" evidence="2">
    <location>
        <begin position="33"/>
        <end position="543"/>
    </location>
</feature>
<dbReference type="InterPro" id="IPR050309">
    <property type="entry name" value="Type-B_Carboxylest/Lipase"/>
</dbReference>
<dbReference type="InterPro" id="IPR029058">
    <property type="entry name" value="AB_hydrolase_fold"/>
</dbReference>
<feature type="chain" id="PRO_5041243529" evidence="1">
    <location>
        <begin position="25"/>
        <end position="568"/>
    </location>
</feature>
<accession>A0AA38KDD4</accession>
<dbReference type="Proteomes" id="UP001163798">
    <property type="component" value="Unassembled WGS sequence"/>
</dbReference>
<protein>
    <submittedName>
        <fullName evidence="3">Alpha/Beta hydrolase protein</fullName>
    </submittedName>
</protein>